<dbReference type="Proteomes" id="UP001062846">
    <property type="component" value="Chromosome 3"/>
</dbReference>
<accession>A0ACC0PEQ8</accession>
<name>A0ACC0PEQ8_RHOML</name>
<keyword evidence="2" id="KW-1185">Reference proteome</keyword>
<comment type="caution">
    <text evidence="1">The sequence shown here is derived from an EMBL/GenBank/DDBJ whole genome shotgun (WGS) entry which is preliminary data.</text>
</comment>
<reference evidence="1" key="1">
    <citation type="submission" date="2022-02" db="EMBL/GenBank/DDBJ databases">
        <title>Plant Genome Project.</title>
        <authorList>
            <person name="Zhang R.-G."/>
        </authorList>
    </citation>
    <scope>NUCLEOTIDE SEQUENCE</scope>
    <source>
        <strain evidence="1">AT1</strain>
    </source>
</reference>
<organism evidence="1 2">
    <name type="scientific">Rhododendron molle</name>
    <name type="common">Chinese azalea</name>
    <name type="synonym">Azalea mollis</name>
    <dbReference type="NCBI Taxonomy" id="49168"/>
    <lineage>
        <taxon>Eukaryota</taxon>
        <taxon>Viridiplantae</taxon>
        <taxon>Streptophyta</taxon>
        <taxon>Embryophyta</taxon>
        <taxon>Tracheophyta</taxon>
        <taxon>Spermatophyta</taxon>
        <taxon>Magnoliopsida</taxon>
        <taxon>eudicotyledons</taxon>
        <taxon>Gunneridae</taxon>
        <taxon>Pentapetalae</taxon>
        <taxon>asterids</taxon>
        <taxon>Ericales</taxon>
        <taxon>Ericaceae</taxon>
        <taxon>Ericoideae</taxon>
        <taxon>Rhodoreae</taxon>
        <taxon>Rhododendron</taxon>
    </lineage>
</organism>
<protein>
    <submittedName>
        <fullName evidence="1">Uncharacterized protein</fullName>
    </submittedName>
</protein>
<gene>
    <name evidence="1" type="ORF">RHMOL_Rhmol03G0163700</name>
</gene>
<proteinExistence type="predicted"/>
<evidence type="ECO:0000313" key="1">
    <source>
        <dbReference type="EMBL" id="KAI8564198.1"/>
    </source>
</evidence>
<sequence>MLTGKRPTDERFNDDMNLHKFAEIALSEGVEGIADPVLLLQQGGSGKISETVASIFRIGIMCSAESPGERPDIGDVVAELLVIRKVLVGTGGKALN</sequence>
<dbReference type="EMBL" id="CM046390">
    <property type="protein sequence ID" value="KAI8564198.1"/>
    <property type="molecule type" value="Genomic_DNA"/>
</dbReference>
<evidence type="ECO:0000313" key="2">
    <source>
        <dbReference type="Proteomes" id="UP001062846"/>
    </source>
</evidence>